<dbReference type="EMBL" id="JBHTEF010000001">
    <property type="protein sequence ID" value="MFC7580438.1"/>
    <property type="molecule type" value="Genomic_DNA"/>
</dbReference>
<sequence>MGRRVVFDHFGDIDQLHVIEEAPPAASEGEIRVRVAFAGLNPVDWKILSGGSGPMAPDLPSGNGNDFSGVVDQVGPGVRGFSAGDLVLGGARFLAQADHLVVDASQVSHLPAGLGLDTAGGLQITARTAVAGIRAIRPAPTDTVFVSGAAGGVGMLAAQLARAAGAYVIGSASRENHGFLRGLGIVPVDYGEGMWDRLRELAPTGVSAALSTRDLDEVRGLVQFGVPAARIDAIAAGPGAHDLGAQTVGGAGALPGDLGRVAEALARGSLVYPIDSVFDLTDVRRAYARLKKGHLRGKILLRTHAVTEAADVLRG</sequence>
<dbReference type="Gene3D" id="3.40.50.720">
    <property type="entry name" value="NAD(P)-binding Rossmann-like Domain"/>
    <property type="match status" value="1"/>
</dbReference>
<evidence type="ECO:0000313" key="4">
    <source>
        <dbReference type="Proteomes" id="UP001596527"/>
    </source>
</evidence>
<dbReference type="SUPFAM" id="SSF51735">
    <property type="entry name" value="NAD(P)-binding Rossmann-fold domains"/>
    <property type="match status" value="1"/>
</dbReference>
<dbReference type="EC" id="1.-.-.-" evidence="3"/>
<dbReference type="Pfam" id="PF08240">
    <property type="entry name" value="ADH_N"/>
    <property type="match status" value="1"/>
</dbReference>
<dbReference type="Pfam" id="PF13602">
    <property type="entry name" value="ADH_zinc_N_2"/>
    <property type="match status" value="1"/>
</dbReference>
<dbReference type="InterPro" id="IPR020843">
    <property type="entry name" value="ER"/>
</dbReference>
<proteinExistence type="predicted"/>
<evidence type="ECO:0000259" key="2">
    <source>
        <dbReference type="SMART" id="SM00829"/>
    </source>
</evidence>
<feature type="domain" description="Enoyl reductase (ER)" evidence="2">
    <location>
        <begin position="11"/>
        <end position="301"/>
    </location>
</feature>
<dbReference type="RefSeq" id="WP_380972440.1">
    <property type="nucleotide sequence ID" value="NZ_JBHTEF010000001.1"/>
</dbReference>
<keyword evidence="3" id="KW-0560">Oxidoreductase</keyword>
<dbReference type="InterPro" id="IPR013154">
    <property type="entry name" value="ADH-like_N"/>
</dbReference>
<keyword evidence="1" id="KW-0521">NADP</keyword>
<dbReference type="PANTHER" id="PTHR44154">
    <property type="entry name" value="QUINONE OXIDOREDUCTASE"/>
    <property type="match status" value="1"/>
</dbReference>
<organism evidence="3 4">
    <name type="scientific">Schaalia naturae</name>
    <dbReference type="NCBI Taxonomy" id="635203"/>
    <lineage>
        <taxon>Bacteria</taxon>
        <taxon>Bacillati</taxon>
        <taxon>Actinomycetota</taxon>
        <taxon>Actinomycetes</taxon>
        <taxon>Actinomycetales</taxon>
        <taxon>Actinomycetaceae</taxon>
        <taxon>Schaalia</taxon>
    </lineage>
</organism>
<dbReference type="InterPro" id="IPR011032">
    <property type="entry name" value="GroES-like_sf"/>
</dbReference>
<accession>A0ABW2SLL7</accession>
<dbReference type="CDD" id="cd05289">
    <property type="entry name" value="MDR_like_2"/>
    <property type="match status" value="1"/>
</dbReference>
<reference evidence="4" key="1">
    <citation type="journal article" date="2019" name="Int. J. Syst. Evol. Microbiol.">
        <title>The Global Catalogue of Microorganisms (GCM) 10K type strain sequencing project: providing services to taxonomists for standard genome sequencing and annotation.</title>
        <authorList>
            <consortium name="The Broad Institute Genomics Platform"/>
            <consortium name="The Broad Institute Genome Sequencing Center for Infectious Disease"/>
            <person name="Wu L."/>
            <person name="Ma J."/>
        </authorList>
    </citation>
    <scope>NUCLEOTIDE SEQUENCE [LARGE SCALE GENOMIC DNA]</scope>
    <source>
        <strain evidence="4">CCUG 56698</strain>
    </source>
</reference>
<dbReference type="InterPro" id="IPR036291">
    <property type="entry name" value="NAD(P)-bd_dom_sf"/>
</dbReference>
<gene>
    <name evidence="3" type="ORF">ACFQWG_04280</name>
</gene>
<dbReference type="Gene3D" id="3.90.180.10">
    <property type="entry name" value="Medium-chain alcohol dehydrogenases, catalytic domain"/>
    <property type="match status" value="1"/>
</dbReference>
<dbReference type="PANTHER" id="PTHR44154:SF1">
    <property type="entry name" value="QUINONE OXIDOREDUCTASE"/>
    <property type="match status" value="1"/>
</dbReference>
<dbReference type="SMART" id="SM00829">
    <property type="entry name" value="PKS_ER"/>
    <property type="match status" value="1"/>
</dbReference>
<evidence type="ECO:0000256" key="1">
    <source>
        <dbReference type="ARBA" id="ARBA00022857"/>
    </source>
</evidence>
<comment type="caution">
    <text evidence="3">The sequence shown here is derived from an EMBL/GenBank/DDBJ whole genome shotgun (WGS) entry which is preliminary data.</text>
</comment>
<name>A0ABW2SLL7_9ACTO</name>
<dbReference type="Proteomes" id="UP001596527">
    <property type="component" value="Unassembled WGS sequence"/>
</dbReference>
<protein>
    <submittedName>
        <fullName evidence="3">NADP-dependent oxidoreductase</fullName>
        <ecNumber evidence="3">1.-.-.-</ecNumber>
    </submittedName>
</protein>
<dbReference type="SUPFAM" id="SSF50129">
    <property type="entry name" value="GroES-like"/>
    <property type="match status" value="1"/>
</dbReference>
<dbReference type="GO" id="GO:0016491">
    <property type="term" value="F:oxidoreductase activity"/>
    <property type="evidence" value="ECO:0007669"/>
    <property type="project" value="UniProtKB-KW"/>
</dbReference>
<evidence type="ECO:0000313" key="3">
    <source>
        <dbReference type="EMBL" id="MFC7580438.1"/>
    </source>
</evidence>
<dbReference type="InterPro" id="IPR051603">
    <property type="entry name" value="Zinc-ADH_QOR/CCCR"/>
</dbReference>
<keyword evidence="4" id="KW-1185">Reference proteome</keyword>